<protein>
    <recommendedName>
        <fullName evidence="4">Endonuclease-reverse transcriptase</fullName>
    </recommendedName>
</protein>
<dbReference type="EMBL" id="JH668372">
    <property type="protein sequence ID" value="KAG6449339.1"/>
    <property type="molecule type" value="Genomic_DNA"/>
</dbReference>
<accession>A0A921Z0Y9</accession>
<comment type="caution">
    <text evidence="2">The sequence shown here is derived from an EMBL/GenBank/DDBJ whole genome shotgun (WGS) entry which is preliminary data.</text>
</comment>
<evidence type="ECO:0008006" key="4">
    <source>
        <dbReference type="Google" id="ProtNLM"/>
    </source>
</evidence>
<gene>
    <name evidence="2" type="ORF">O3G_MSEX005979</name>
</gene>
<proteinExistence type="predicted"/>
<evidence type="ECO:0000313" key="2">
    <source>
        <dbReference type="EMBL" id="KAG6449339.1"/>
    </source>
</evidence>
<sequence>MEEIINELRKIRKDLDEQKTAIEKNGEKVTEKVTQNINCILEDKFKLFNEKYEYLREKCENQEKRLYFLEKQARKNNIVFFGIKETETSYSNLESLIINFIKEYFSQELDRRDIQEVRRIGKKGERPRPITVTFCTLGTKINLVKNRSALKNTGYYITEDYPQNILEKRKELQEQARAEKEKGNFVKIKYDKLVISAKNQPTSNNKRLLSTSPENKISKGAESNSQVSKKNKPQTQIRRTSSLSEGIIKPGMLNYLINKNTNNSPDLQQNNYVIQ</sequence>
<organism evidence="2 3">
    <name type="scientific">Manduca sexta</name>
    <name type="common">Tobacco hawkmoth</name>
    <name type="synonym">Tobacco hornworm</name>
    <dbReference type="NCBI Taxonomy" id="7130"/>
    <lineage>
        <taxon>Eukaryota</taxon>
        <taxon>Metazoa</taxon>
        <taxon>Ecdysozoa</taxon>
        <taxon>Arthropoda</taxon>
        <taxon>Hexapoda</taxon>
        <taxon>Insecta</taxon>
        <taxon>Pterygota</taxon>
        <taxon>Neoptera</taxon>
        <taxon>Endopterygota</taxon>
        <taxon>Lepidoptera</taxon>
        <taxon>Glossata</taxon>
        <taxon>Ditrysia</taxon>
        <taxon>Bombycoidea</taxon>
        <taxon>Sphingidae</taxon>
        <taxon>Sphinginae</taxon>
        <taxon>Sphingini</taxon>
        <taxon>Manduca</taxon>
    </lineage>
</organism>
<keyword evidence="3" id="KW-1185">Reference proteome</keyword>
<reference evidence="2" key="1">
    <citation type="journal article" date="2016" name="Insect Biochem. Mol. Biol.">
        <title>Multifaceted biological insights from a draft genome sequence of the tobacco hornworm moth, Manduca sexta.</title>
        <authorList>
            <person name="Kanost M.R."/>
            <person name="Arrese E.L."/>
            <person name="Cao X."/>
            <person name="Chen Y.R."/>
            <person name="Chellapilla S."/>
            <person name="Goldsmith M.R."/>
            <person name="Grosse-Wilde E."/>
            <person name="Heckel D.G."/>
            <person name="Herndon N."/>
            <person name="Jiang H."/>
            <person name="Papanicolaou A."/>
            <person name="Qu J."/>
            <person name="Soulages J.L."/>
            <person name="Vogel H."/>
            <person name="Walters J."/>
            <person name="Waterhouse R.M."/>
            <person name="Ahn S.J."/>
            <person name="Almeida F.C."/>
            <person name="An C."/>
            <person name="Aqrawi P."/>
            <person name="Bretschneider A."/>
            <person name="Bryant W.B."/>
            <person name="Bucks S."/>
            <person name="Chao H."/>
            <person name="Chevignon G."/>
            <person name="Christen J.M."/>
            <person name="Clarke D.F."/>
            <person name="Dittmer N.T."/>
            <person name="Ferguson L.C.F."/>
            <person name="Garavelou S."/>
            <person name="Gordon K.H.J."/>
            <person name="Gunaratna R.T."/>
            <person name="Han Y."/>
            <person name="Hauser F."/>
            <person name="He Y."/>
            <person name="Heidel-Fischer H."/>
            <person name="Hirsh A."/>
            <person name="Hu Y."/>
            <person name="Jiang H."/>
            <person name="Kalra D."/>
            <person name="Klinner C."/>
            <person name="Konig C."/>
            <person name="Kovar C."/>
            <person name="Kroll A.R."/>
            <person name="Kuwar S.S."/>
            <person name="Lee S.L."/>
            <person name="Lehman R."/>
            <person name="Li K."/>
            <person name="Li Z."/>
            <person name="Liang H."/>
            <person name="Lovelace S."/>
            <person name="Lu Z."/>
            <person name="Mansfield J.H."/>
            <person name="McCulloch K.J."/>
            <person name="Mathew T."/>
            <person name="Morton B."/>
            <person name="Muzny D.M."/>
            <person name="Neunemann D."/>
            <person name="Ongeri F."/>
            <person name="Pauchet Y."/>
            <person name="Pu L.L."/>
            <person name="Pyrousis I."/>
            <person name="Rao X.J."/>
            <person name="Redding A."/>
            <person name="Roesel C."/>
            <person name="Sanchez-Gracia A."/>
            <person name="Schaack S."/>
            <person name="Shukla A."/>
            <person name="Tetreau G."/>
            <person name="Wang Y."/>
            <person name="Xiong G.H."/>
            <person name="Traut W."/>
            <person name="Walsh T.K."/>
            <person name="Worley K.C."/>
            <person name="Wu D."/>
            <person name="Wu W."/>
            <person name="Wu Y.Q."/>
            <person name="Zhang X."/>
            <person name="Zou Z."/>
            <person name="Zucker H."/>
            <person name="Briscoe A.D."/>
            <person name="Burmester T."/>
            <person name="Clem R.J."/>
            <person name="Feyereisen R."/>
            <person name="Grimmelikhuijzen C.J.P."/>
            <person name="Hamodrakas S.J."/>
            <person name="Hansson B.S."/>
            <person name="Huguet E."/>
            <person name="Jermiin L.S."/>
            <person name="Lan Q."/>
            <person name="Lehman H.K."/>
            <person name="Lorenzen M."/>
            <person name="Merzendorfer H."/>
            <person name="Michalopoulos I."/>
            <person name="Morton D.B."/>
            <person name="Muthukrishnan S."/>
            <person name="Oakeshott J.G."/>
            <person name="Palmer W."/>
            <person name="Park Y."/>
            <person name="Passarelli A.L."/>
            <person name="Rozas J."/>
            <person name="Schwartz L.M."/>
            <person name="Smith W."/>
            <person name="Southgate A."/>
            <person name="Vilcinskas A."/>
            <person name="Vogt R."/>
            <person name="Wang P."/>
            <person name="Werren J."/>
            <person name="Yu X.Q."/>
            <person name="Zhou J.J."/>
            <person name="Brown S.J."/>
            <person name="Scherer S.E."/>
            <person name="Richards S."/>
            <person name="Blissard G.W."/>
        </authorList>
    </citation>
    <scope>NUCLEOTIDE SEQUENCE</scope>
</reference>
<dbReference type="Proteomes" id="UP000791440">
    <property type="component" value="Unassembled WGS sequence"/>
</dbReference>
<name>A0A921Z0Y9_MANSE</name>
<reference evidence="2" key="2">
    <citation type="submission" date="2020-12" db="EMBL/GenBank/DDBJ databases">
        <authorList>
            <person name="Kanost M."/>
        </authorList>
    </citation>
    <scope>NUCLEOTIDE SEQUENCE</scope>
</reference>
<evidence type="ECO:0000256" key="1">
    <source>
        <dbReference type="SAM" id="MobiDB-lite"/>
    </source>
</evidence>
<dbReference type="AlphaFoldDB" id="A0A921Z0Y9"/>
<evidence type="ECO:0000313" key="3">
    <source>
        <dbReference type="Proteomes" id="UP000791440"/>
    </source>
</evidence>
<dbReference type="Gene3D" id="3.30.70.1820">
    <property type="entry name" value="L1 transposable element, RRM domain"/>
    <property type="match status" value="1"/>
</dbReference>
<feature type="region of interest" description="Disordered" evidence="1">
    <location>
        <begin position="201"/>
        <end position="243"/>
    </location>
</feature>